<proteinExistence type="predicted"/>
<accession>A0A9W8RPP5</accession>
<dbReference type="EMBL" id="JAOQAZ010000039">
    <property type="protein sequence ID" value="KAJ4247446.1"/>
    <property type="molecule type" value="Genomic_DNA"/>
</dbReference>
<keyword evidence="3" id="KW-1185">Reference proteome</keyword>
<comment type="caution">
    <text evidence="2">The sequence shown here is derived from an EMBL/GenBank/DDBJ whole genome shotgun (WGS) entry which is preliminary data.</text>
</comment>
<dbReference type="Proteomes" id="UP001152049">
    <property type="component" value="Unassembled WGS sequence"/>
</dbReference>
<dbReference type="InterPro" id="IPR018959">
    <property type="entry name" value="DUF1989"/>
</dbReference>
<evidence type="ECO:0000313" key="3">
    <source>
        <dbReference type="Proteomes" id="UP001152049"/>
    </source>
</evidence>
<organism evidence="2 3">
    <name type="scientific">Fusarium torreyae</name>
    <dbReference type="NCBI Taxonomy" id="1237075"/>
    <lineage>
        <taxon>Eukaryota</taxon>
        <taxon>Fungi</taxon>
        <taxon>Dikarya</taxon>
        <taxon>Ascomycota</taxon>
        <taxon>Pezizomycotina</taxon>
        <taxon>Sordariomycetes</taxon>
        <taxon>Hypocreomycetidae</taxon>
        <taxon>Hypocreales</taxon>
        <taxon>Nectriaceae</taxon>
        <taxon>Fusarium</taxon>
    </lineage>
</organism>
<dbReference type="PANTHER" id="PTHR31527:SF0">
    <property type="entry name" value="RE64534P"/>
    <property type="match status" value="1"/>
</dbReference>
<evidence type="ECO:0000313" key="2">
    <source>
        <dbReference type="EMBL" id="KAJ4247446.1"/>
    </source>
</evidence>
<reference evidence="2" key="1">
    <citation type="submission" date="2022-09" db="EMBL/GenBank/DDBJ databases">
        <title>Fusarium specimens isolated from Avocado Roots.</title>
        <authorList>
            <person name="Stajich J."/>
            <person name="Roper C."/>
            <person name="Heimlech-Rivalta G."/>
        </authorList>
    </citation>
    <scope>NUCLEOTIDE SEQUENCE</scope>
    <source>
        <strain evidence="2">CF00136</strain>
    </source>
</reference>
<sequence length="203" mass="22473">MSEQIETLPNGSVRIAPRTGTAFRVAKGQRFSVIDPKGVSVGDLVAFSANDPREALSNGRSFDYASKIFFSTGDKLYSNRSNVMLEIVDDTVRKHDFLYTPCSKDTFRLLYEDVPEYPGCQGNLAYALAKFDIQEDSIPTPFNVFMNVDVDSKTGELKIMPPISKAGDHIDFIAEMDLIIGLTACSAPKSNDGTFKPIEYKLH</sequence>
<name>A0A9W8RPP5_9HYPO</name>
<dbReference type="PANTHER" id="PTHR31527">
    <property type="entry name" value="RE64534P"/>
    <property type="match status" value="1"/>
</dbReference>
<protein>
    <recommendedName>
        <fullName evidence="1">DUF1989 domain-containing protein</fullName>
    </recommendedName>
</protein>
<dbReference type="OrthoDB" id="504708at2759"/>
<dbReference type="AlphaFoldDB" id="A0A9W8RPP5"/>
<gene>
    <name evidence="2" type="ORF">NW762_013121</name>
</gene>
<feature type="domain" description="DUF1989" evidence="1">
    <location>
        <begin position="14"/>
        <end position="179"/>
    </location>
</feature>
<evidence type="ECO:0000259" key="1">
    <source>
        <dbReference type="Pfam" id="PF09347"/>
    </source>
</evidence>
<dbReference type="Pfam" id="PF09347">
    <property type="entry name" value="DUF1989"/>
    <property type="match status" value="1"/>
</dbReference>